<reference evidence="5" key="1">
    <citation type="submission" date="2016-06" db="UniProtKB">
        <authorList>
            <consortium name="WormBaseParasite"/>
        </authorList>
    </citation>
    <scope>IDENTIFICATION</scope>
</reference>
<feature type="coiled-coil region" evidence="1">
    <location>
        <begin position="49"/>
        <end position="76"/>
    </location>
</feature>
<organism evidence="5">
    <name type="scientific">Onchocerca flexuosa</name>
    <dbReference type="NCBI Taxonomy" id="387005"/>
    <lineage>
        <taxon>Eukaryota</taxon>
        <taxon>Metazoa</taxon>
        <taxon>Ecdysozoa</taxon>
        <taxon>Nematoda</taxon>
        <taxon>Chromadorea</taxon>
        <taxon>Rhabditida</taxon>
        <taxon>Spirurina</taxon>
        <taxon>Spiruromorpha</taxon>
        <taxon>Filarioidea</taxon>
        <taxon>Onchocercidae</taxon>
        <taxon>Onchocerca</taxon>
    </lineage>
</organism>
<gene>
    <name evidence="3" type="ORF">OFLC_LOCUS10185</name>
</gene>
<evidence type="ECO:0000313" key="4">
    <source>
        <dbReference type="Proteomes" id="UP000267606"/>
    </source>
</evidence>
<sequence>MLKGAFWKNQASIPFRFTIIRANDQCASCSEPTMTRPFYAFTCRHFFHKDCLESEMKQEQDKYNSLVEKERILQKQLEKSTSLNWTPKKISGKLI</sequence>
<proteinExistence type="predicted"/>
<keyword evidence="4" id="KW-1185">Reference proteome</keyword>
<dbReference type="Gene3D" id="3.30.40.10">
    <property type="entry name" value="Zinc/RING finger domain, C3HC4 (zinc finger)"/>
    <property type="match status" value="1"/>
</dbReference>
<evidence type="ECO:0000259" key="2">
    <source>
        <dbReference type="Pfam" id="PF26148"/>
    </source>
</evidence>
<dbReference type="STRING" id="387005.A0A183HRS1"/>
<dbReference type="Pfam" id="PF26148">
    <property type="entry name" value="VPS18_RING_C"/>
    <property type="match status" value="1"/>
</dbReference>
<dbReference type="AlphaFoldDB" id="A0A183HRS1"/>
<feature type="domain" description="Pep3/Vps18 RING C-terminal" evidence="2">
    <location>
        <begin position="23"/>
        <end position="83"/>
    </location>
</feature>
<evidence type="ECO:0000313" key="5">
    <source>
        <dbReference type="WBParaSite" id="OFLC_0001018201-mRNA-1"/>
    </source>
</evidence>
<dbReference type="InterPro" id="IPR058919">
    <property type="entry name" value="Pep3/Vps18_RING_C"/>
</dbReference>
<dbReference type="InterPro" id="IPR013083">
    <property type="entry name" value="Znf_RING/FYVE/PHD"/>
</dbReference>
<protein>
    <submittedName>
        <fullName evidence="5">RING-type domain-containing protein</fullName>
    </submittedName>
</protein>
<reference evidence="3 4" key="2">
    <citation type="submission" date="2018-11" db="EMBL/GenBank/DDBJ databases">
        <authorList>
            <consortium name="Pathogen Informatics"/>
        </authorList>
    </citation>
    <scope>NUCLEOTIDE SEQUENCE [LARGE SCALE GENOMIC DNA]</scope>
</reference>
<dbReference type="EMBL" id="UZAJ01013309">
    <property type="protein sequence ID" value="VDO66508.1"/>
    <property type="molecule type" value="Genomic_DNA"/>
</dbReference>
<dbReference type="WBParaSite" id="OFLC_0001018201-mRNA-1">
    <property type="protein sequence ID" value="OFLC_0001018201-mRNA-1"/>
    <property type="gene ID" value="OFLC_0001018201"/>
</dbReference>
<name>A0A183HRS1_9BILA</name>
<dbReference type="SUPFAM" id="SSF57850">
    <property type="entry name" value="RING/U-box"/>
    <property type="match status" value="1"/>
</dbReference>
<dbReference type="Proteomes" id="UP000267606">
    <property type="component" value="Unassembled WGS sequence"/>
</dbReference>
<keyword evidence="1" id="KW-0175">Coiled coil</keyword>
<evidence type="ECO:0000256" key="1">
    <source>
        <dbReference type="SAM" id="Coils"/>
    </source>
</evidence>
<evidence type="ECO:0000313" key="3">
    <source>
        <dbReference type="EMBL" id="VDO66508.1"/>
    </source>
</evidence>
<accession>A0A183HRS1</accession>